<sequence>MKNDEVRQGSALIEKTSPAEQRLAVGLDTTNLDICYVSVTYVDGETVTVSYAGLPGNQPATYKNFIAIWENSVIPWTVPPLALVPITTNSEQGSVTIEGLTITRNAYVVGYAVGPDITNICCSSLISAGGYLAAPTQVSISLNYVGVNSLSIHYQTLAGYLPQQYNNWVGLWKGYASPYNASTPLAMATINSDSSEGTVNMTNVPLETNTNYTLIYFMGKERTMAAAILNFNTSEFLTGI</sequence>
<dbReference type="OrthoDB" id="1159314at2"/>
<evidence type="ECO:0000313" key="2">
    <source>
        <dbReference type="Proteomes" id="UP000199045"/>
    </source>
</evidence>
<organism evidence="1 2">
    <name type="scientific">Chitinophaga filiformis</name>
    <name type="common">Myxococcus filiformis</name>
    <name type="synonym">Flexibacter filiformis</name>
    <dbReference type="NCBI Taxonomy" id="104663"/>
    <lineage>
        <taxon>Bacteria</taxon>
        <taxon>Pseudomonadati</taxon>
        <taxon>Bacteroidota</taxon>
        <taxon>Chitinophagia</taxon>
        <taxon>Chitinophagales</taxon>
        <taxon>Chitinophagaceae</taxon>
        <taxon>Chitinophaga</taxon>
    </lineage>
</organism>
<dbReference type="Proteomes" id="UP000199045">
    <property type="component" value="Unassembled WGS sequence"/>
</dbReference>
<dbReference type="EMBL" id="FNBN01000002">
    <property type="protein sequence ID" value="SDF77990.1"/>
    <property type="molecule type" value="Genomic_DNA"/>
</dbReference>
<name>A0A1G7NXR4_CHIFI</name>
<protein>
    <submittedName>
        <fullName evidence="1">Uncharacterized protein</fullName>
    </submittedName>
</protein>
<dbReference type="AlphaFoldDB" id="A0A1G7NXR4"/>
<gene>
    <name evidence="1" type="ORF">SAMN04488121_102956</name>
</gene>
<accession>A0A1G7NXR4</accession>
<proteinExistence type="predicted"/>
<reference evidence="2" key="1">
    <citation type="submission" date="2016-10" db="EMBL/GenBank/DDBJ databases">
        <authorList>
            <person name="Varghese N."/>
            <person name="Submissions S."/>
        </authorList>
    </citation>
    <scope>NUCLEOTIDE SEQUENCE [LARGE SCALE GENOMIC DNA]</scope>
    <source>
        <strain evidence="2">DSM 527</strain>
    </source>
</reference>
<dbReference type="RefSeq" id="WP_089831724.1">
    <property type="nucleotide sequence ID" value="NZ_FNBN01000002.1"/>
</dbReference>
<evidence type="ECO:0000313" key="1">
    <source>
        <dbReference type="EMBL" id="SDF77990.1"/>
    </source>
</evidence>